<dbReference type="AlphaFoldDB" id="A0A367VZE8"/>
<name>A0A367VZE8_9PROT</name>
<organism evidence="1 2">
    <name type="scientific">Thalassospira profundimaris</name>
    <dbReference type="NCBI Taxonomy" id="502049"/>
    <lineage>
        <taxon>Bacteria</taxon>
        <taxon>Pseudomonadati</taxon>
        <taxon>Pseudomonadota</taxon>
        <taxon>Alphaproteobacteria</taxon>
        <taxon>Rhodospirillales</taxon>
        <taxon>Thalassospiraceae</taxon>
        <taxon>Thalassospira</taxon>
    </lineage>
</organism>
<sequence>MNKFSSRFWPIEDRHPVEGYLKHIALNLIHFAGGIVLSGKERFAERSGATVKNLDAAGQNDVPARRV</sequence>
<gene>
    <name evidence="1" type="ORF">TH19_20355</name>
</gene>
<dbReference type="EMBL" id="JPWF01000018">
    <property type="protein sequence ID" value="RCK31772.1"/>
    <property type="molecule type" value="Genomic_DNA"/>
</dbReference>
<evidence type="ECO:0000313" key="1">
    <source>
        <dbReference type="EMBL" id="RCK31772.1"/>
    </source>
</evidence>
<proteinExistence type="predicted"/>
<dbReference type="Proteomes" id="UP000253226">
    <property type="component" value="Unassembled WGS sequence"/>
</dbReference>
<comment type="caution">
    <text evidence="1">The sequence shown here is derived from an EMBL/GenBank/DDBJ whole genome shotgun (WGS) entry which is preliminary data.</text>
</comment>
<accession>A0A367VZE8</accession>
<reference evidence="1 2" key="1">
    <citation type="submission" date="2014-07" db="EMBL/GenBank/DDBJ databases">
        <title>Draft genome sequence of Thalassospira profundimaris 35.</title>
        <authorList>
            <person name="Lai Q."/>
            <person name="Shao Z."/>
        </authorList>
    </citation>
    <scope>NUCLEOTIDE SEQUENCE [LARGE SCALE GENOMIC DNA]</scope>
    <source>
        <strain evidence="1 2">35</strain>
    </source>
</reference>
<evidence type="ECO:0000313" key="2">
    <source>
        <dbReference type="Proteomes" id="UP000253226"/>
    </source>
</evidence>
<protein>
    <submittedName>
        <fullName evidence="1">Uncharacterized protein</fullName>
    </submittedName>
</protein>